<dbReference type="InterPro" id="IPR002821">
    <property type="entry name" value="Hydantoinase_A"/>
</dbReference>
<feature type="domain" description="Hydantoinase/oxoprolinase N-terminal" evidence="3">
    <location>
        <begin position="19"/>
        <end position="193"/>
    </location>
</feature>
<comment type="caution">
    <text evidence="5">The sequence shown here is derived from an EMBL/GenBank/DDBJ whole genome shotgun (WGS) entry which is preliminary data.</text>
</comment>
<dbReference type="SUPFAM" id="SSF53067">
    <property type="entry name" value="Actin-like ATPase domain"/>
    <property type="match status" value="1"/>
</dbReference>
<dbReference type="InterPro" id="IPR045079">
    <property type="entry name" value="Oxoprolinase-like"/>
</dbReference>
<dbReference type="InterPro" id="IPR049517">
    <property type="entry name" value="ACX-like_C"/>
</dbReference>
<proteinExistence type="predicted"/>
<dbReference type="GO" id="GO:0017168">
    <property type="term" value="F:5-oxoprolinase (ATP-hydrolyzing) activity"/>
    <property type="evidence" value="ECO:0007669"/>
    <property type="project" value="TreeGrafter"/>
</dbReference>
<dbReference type="GO" id="GO:0005829">
    <property type="term" value="C:cytosol"/>
    <property type="evidence" value="ECO:0007669"/>
    <property type="project" value="TreeGrafter"/>
</dbReference>
<gene>
    <name evidence="5" type="ORF">OB960_22215</name>
</gene>
<dbReference type="PANTHER" id="PTHR11365">
    <property type="entry name" value="5-OXOPROLINASE RELATED"/>
    <property type="match status" value="1"/>
</dbReference>
<dbReference type="Pfam" id="PF19278">
    <property type="entry name" value="Hydant_A_C"/>
    <property type="match status" value="1"/>
</dbReference>
<evidence type="ECO:0000313" key="5">
    <source>
        <dbReference type="EMBL" id="MCU4744100.1"/>
    </source>
</evidence>
<dbReference type="AlphaFoldDB" id="A0AAP2Z407"/>
<evidence type="ECO:0000313" key="6">
    <source>
        <dbReference type="Proteomes" id="UP001321018"/>
    </source>
</evidence>
<organism evidence="5 6">
    <name type="scientific">Natronoglomus mannanivorans</name>
    <dbReference type="NCBI Taxonomy" id="2979990"/>
    <lineage>
        <taxon>Archaea</taxon>
        <taxon>Methanobacteriati</taxon>
        <taxon>Methanobacteriota</taxon>
        <taxon>Stenosarchaea group</taxon>
        <taxon>Halobacteria</taxon>
        <taxon>Halobacteriales</taxon>
        <taxon>Natrialbaceae</taxon>
        <taxon>Natronoglomus</taxon>
    </lineage>
</organism>
<evidence type="ECO:0000256" key="1">
    <source>
        <dbReference type="SAM" id="MobiDB-lite"/>
    </source>
</evidence>
<feature type="region of interest" description="Disordered" evidence="1">
    <location>
        <begin position="690"/>
        <end position="717"/>
    </location>
</feature>
<dbReference type="Pfam" id="PF01968">
    <property type="entry name" value="Hydantoinase_A"/>
    <property type="match status" value="1"/>
</dbReference>
<dbReference type="EMBL" id="JAOPKA010000021">
    <property type="protein sequence ID" value="MCU4744100.1"/>
    <property type="molecule type" value="Genomic_DNA"/>
</dbReference>
<evidence type="ECO:0000259" key="4">
    <source>
        <dbReference type="Pfam" id="PF19278"/>
    </source>
</evidence>
<accession>A0AAP2Z407</accession>
<dbReference type="Proteomes" id="UP001321018">
    <property type="component" value="Unassembled WGS sequence"/>
</dbReference>
<feature type="domain" description="Acetophenone carboxylase-like C-terminal" evidence="4">
    <location>
        <begin position="520"/>
        <end position="678"/>
    </location>
</feature>
<dbReference type="InterPro" id="IPR043129">
    <property type="entry name" value="ATPase_NBD"/>
</dbReference>
<feature type="domain" description="Hydantoinase A/oxoprolinase" evidence="2">
    <location>
        <begin position="214"/>
        <end position="499"/>
    </location>
</feature>
<evidence type="ECO:0000259" key="3">
    <source>
        <dbReference type="Pfam" id="PF05378"/>
    </source>
</evidence>
<dbReference type="Pfam" id="PF05378">
    <property type="entry name" value="Hydant_A_N"/>
    <property type="match status" value="1"/>
</dbReference>
<name>A0AAP2Z407_9EURY</name>
<feature type="compositionally biased region" description="Low complexity" evidence="1">
    <location>
        <begin position="706"/>
        <end position="717"/>
    </location>
</feature>
<dbReference type="PANTHER" id="PTHR11365:SF23">
    <property type="entry name" value="HYPOTHETICAL 5-OXOPROLINASE (EUROFUNG)-RELATED"/>
    <property type="match status" value="1"/>
</dbReference>
<dbReference type="RefSeq" id="WP_338005904.1">
    <property type="nucleotide sequence ID" value="NZ_JAOPKA010000021.1"/>
</dbReference>
<sequence length="717" mass="75782">MTGDDELEDGRERETDEIRIGVDVGGTFTDVTLSTAGGDLVTAKVPTTADQSEGVLVGIETACDRAGVDPASITAFTHATTVSVNALLERAGAKTALVTTAGFRDVLEIGRQDRPALYDLEAERPEPLIPRRRRFEVGERATHEGIERPVTNEDIDAVATEIEACDAESVAIAFLHSYATPANEARLADGLRERLEVPVSASHEVLAEFREYERTSTTAVDAFVRPTIDDYVGRLAERAREAGVPAPRIMQSNGGIADAETVREHAATTVLSGPAAGVVGANRTAVAAANRTLEGLVTFDMGGTSSDVSLVRDGRIERTTETEIDGHPIRLPMVDLHTVGSGGGSIARVDAGGALRVGPQSAGADPGPACYGHGGIDPTVTDANVVLGYIGPDAALGGELELDPEAATAALETLADEAGLDSALEAADGVYRVANATMVRAIRSVTVERGYDPRDFGLVAFGGAGPLHAAALAERLEIDTVVVPLPSGVLSAFGLLAADEQFDAARTHRVALADADPEAIGARYDELADEALAGVHEPEAATLEFAADLRYAGQSFELDVDVPVFVSGDDATDDRFDPQTLRERFHEAHERAYGYRTEEPIEFVTLRVTAVVERDVDEIRYEPDDGDPQVGTRETRFDGTFYETPIYDRPSIPVGTTIDGPAVLEQRESTTVVPPGWSGNVREDGTVVLESLSGSGSDSDSDSDPGLDSTPDGGERR</sequence>
<reference evidence="5" key="1">
    <citation type="submission" date="2022-09" db="EMBL/GenBank/DDBJ databases">
        <title>Enrichment on poylsaccharides allowed isolation of novel metabolic and taxonomic groups of Haloarchaea.</title>
        <authorList>
            <person name="Sorokin D.Y."/>
            <person name="Elcheninov A.G."/>
            <person name="Khizhniak T.V."/>
            <person name="Kolganova T.V."/>
            <person name="Kublanov I.V."/>
        </authorList>
    </citation>
    <scope>NUCLEOTIDE SEQUENCE</scope>
    <source>
        <strain evidence="5">AArc-xg1-1</strain>
    </source>
</reference>
<protein>
    <submittedName>
        <fullName evidence="5">Hydantoinase/oxoprolinase family protein</fullName>
    </submittedName>
</protein>
<evidence type="ECO:0000259" key="2">
    <source>
        <dbReference type="Pfam" id="PF01968"/>
    </source>
</evidence>
<dbReference type="GO" id="GO:0006749">
    <property type="term" value="P:glutathione metabolic process"/>
    <property type="evidence" value="ECO:0007669"/>
    <property type="project" value="TreeGrafter"/>
</dbReference>
<dbReference type="InterPro" id="IPR008040">
    <property type="entry name" value="Hydant_A_N"/>
</dbReference>